<dbReference type="KEGG" id="tet:TTHERM_00526740"/>
<dbReference type="RefSeq" id="XP_001028085.1">
    <property type="nucleotide sequence ID" value="XM_001028085.1"/>
</dbReference>
<sequence length="147" mass="17512">MNSSILQNLNQNNNEQIHTDNEYSSSRISFQDQKKIFDFYDSKFGKEGLVGDHDDEILDNLAVQEQQNVKNNGDQNDILQIQNQMSIIQKENHEQKIENCKNIYFKPFATNFSYQYSNEQNKFNLDHKLTFFFPKHKYKQYQITKVS</sequence>
<dbReference type="EMBL" id="GG662209">
    <property type="protein sequence ID" value="EAS07843.1"/>
    <property type="molecule type" value="Genomic_DNA"/>
</dbReference>
<keyword evidence="2" id="KW-1185">Reference proteome</keyword>
<evidence type="ECO:0000313" key="2">
    <source>
        <dbReference type="Proteomes" id="UP000009168"/>
    </source>
</evidence>
<organism evidence="1 2">
    <name type="scientific">Tetrahymena thermophila (strain SB210)</name>
    <dbReference type="NCBI Taxonomy" id="312017"/>
    <lineage>
        <taxon>Eukaryota</taxon>
        <taxon>Sar</taxon>
        <taxon>Alveolata</taxon>
        <taxon>Ciliophora</taxon>
        <taxon>Intramacronucleata</taxon>
        <taxon>Oligohymenophorea</taxon>
        <taxon>Hymenostomatida</taxon>
        <taxon>Tetrahymenina</taxon>
        <taxon>Tetrahymenidae</taxon>
        <taxon>Tetrahymena</taxon>
    </lineage>
</organism>
<reference evidence="2" key="1">
    <citation type="journal article" date="2006" name="PLoS Biol.">
        <title>Macronuclear genome sequence of the ciliate Tetrahymena thermophila, a model eukaryote.</title>
        <authorList>
            <person name="Eisen J.A."/>
            <person name="Coyne R.S."/>
            <person name="Wu M."/>
            <person name="Wu D."/>
            <person name="Thiagarajan M."/>
            <person name="Wortman J.R."/>
            <person name="Badger J.H."/>
            <person name="Ren Q."/>
            <person name="Amedeo P."/>
            <person name="Jones K.M."/>
            <person name="Tallon L.J."/>
            <person name="Delcher A.L."/>
            <person name="Salzberg S.L."/>
            <person name="Silva J.C."/>
            <person name="Haas B.J."/>
            <person name="Majoros W.H."/>
            <person name="Farzad M."/>
            <person name="Carlton J.M."/>
            <person name="Smith R.K. Jr."/>
            <person name="Garg J."/>
            <person name="Pearlman R.E."/>
            <person name="Karrer K.M."/>
            <person name="Sun L."/>
            <person name="Manning G."/>
            <person name="Elde N.C."/>
            <person name="Turkewitz A.P."/>
            <person name="Asai D.J."/>
            <person name="Wilkes D.E."/>
            <person name="Wang Y."/>
            <person name="Cai H."/>
            <person name="Collins K."/>
            <person name="Stewart B.A."/>
            <person name="Lee S.R."/>
            <person name="Wilamowska K."/>
            <person name="Weinberg Z."/>
            <person name="Ruzzo W.L."/>
            <person name="Wloga D."/>
            <person name="Gaertig J."/>
            <person name="Frankel J."/>
            <person name="Tsao C.-C."/>
            <person name="Gorovsky M.A."/>
            <person name="Keeling P.J."/>
            <person name="Waller R.F."/>
            <person name="Patron N.J."/>
            <person name="Cherry J.M."/>
            <person name="Stover N.A."/>
            <person name="Krieger C.J."/>
            <person name="del Toro C."/>
            <person name="Ryder H.F."/>
            <person name="Williamson S.C."/>
            <person name="Barbeau R.A."/>
            <person name="Hamilton E.P."/>
            <person name="Orias E."/>
        </authorList>
    </citation>
    <scope>NUCLEOTIDE SEQUENCE [LARGE SCALE GENOMIC DNA]</scope>
    <source>
        <strain evidence="2">SB210</strain>
    </source>
</reference>
<name>I7MN37_TETTS</name>
<evidence type="ECO:0000313" key="1">
    <source>
        <dbReference type="EMBL" id="EAS07843.1"/>
    </source>
</evidence>
<accession>I7MN37</accession>
<dbReference type="Proteomes" id="UP000009168">
    <property type="component" value="Unassembled WGS sequence"/>
</dbReference>
<gene>
    <name evidence="1" type="ORF">TTHERM_00526740</name>
</gene>
<dbReference type="InParanoid" id="I7MN37"/>
<proteinExistence type="predicted"/>
<dbReference type="GeneID" id="7847033"/>
<dbReference type="HOGENOM" id="CLU_1771822_0_0_1"/>
<protein>
    <submittedName>
        <fullName evidence="1">Uncharacterized protein</fullName>
    </submittedName>
</protein>
<dbReference type="AlphaFoldDB" id="I7MN37"/>